<organism evidence="4 5">
    <name type="scientific">Brachybacterium ginsengisoli</name>
    <dbReference type="NCBI Taxonomy" id="1331682"/>
    <lineage>
        <taxon>Bacteria</taxon>
        <taxon>Bacillati</taxon>
        <taxon>Actinomycetota</taxon>
        <taxon>Actinomycetes</taxon>
        <taxon>Micrococcales</taxon>
        <taxon>Dermabacteraceae</taxon>
        <taxon>Brachybacterium</taxon>
    </lineage>
</organism>
<dbReference type="RefSeq" id="WP_096799998.1">
    <property type="nucleotide sequence ID" value="NZ_CP023564.1"/>
</dbReference>
<keyword evidence="2" id="KW-0472">Membrane</keyword>
<evidence type="ECO:0000259" key="3">
    <source>
        <dbReference type="Pfam" id="PF13559"/>
    </source>
</evidence>
<feature type="region of interest" description="Disordered" evidence="1">
    <location>
        <begin position="54"/>
        <end position="94"/>
    </location>
</feature>
<keyword evidence="5" id="KW-1185">Reference proteome</keyword>
<feature type="transmembrane region" description="Helical" evidence="2">
    <location>
        <begin position="101"/>
        <end position="121"/>
    </location>
</feature>
<feature type="transmembrane region" description="Helical" evidence="2">
    <location>
        <begin position="30"/>
        <end position="50"/>
    </location>
</feature>
<evidence type="ECO:0000313" key="5">
    <source>
        <dbReference type="Proteomes" id="UP000217889"/>
    </source>
</evidence>
<dbReference type="AlphaFoldDB" id="A0A291GZ99"/>
<dbReference type="KEGG" id="bgg:CFK41_12710"/>
<evidence type="ECO:0000256" key="2">
    <source>
        <dbReference type="SAM" id="Phobius"/>
    </source>
</evidence>
<proteinExistence type="predicted"/>
<protein>
    <recommendedName>
        <fullName evidence="3">Protein-glutamine gamma-glutamyltransferase-like C-terminal domain-containing protein</fullName>
    </recommendedName>
</protein>
<evidence type="ECO:0000256" key="1">
    <source>
        <dbReference type="SAM" id="MobiDB-lite"/>
    </source>
</evidence>
<keyword evidence="2" id="KW-1133">Transmembrane helix</keyword>
<name>A0A291GZ99_9MICO</name>
<accession>A0A291GZ99</accession>
<sequence>MSQPDPGTDAATRTAPPRDAVTGSAARRRLVAVLLLVVSLAAIGLVGLGSSADRGPGTQFVGGGEVERRDPPERNDYSEPDWATGEAPSTPPRAEGSRSSLLVALIVLSVLLLAVAVWVVLRMRSLARPAPALAGIADEDELTAAQARAALEDARARLSTEVDAHDAVIAAWLALERAIAEAGVRRDPSQTTLEFVVAVLGSLNLDRAALDRLAHLYRRALFDPQPLFEADREEAVELLDDLTAGLEQSADGGRSR</sequence>
<feature type="domain" description="Protein-glutamine gamma-glutamyltransferase-like C-terminal" evidence="3">
    <location>
        <begin position="171"/>
        <end position="240"/>
    </location>
</feature>
<feature type="compositionally biased region" description="Basic and acidic residues" evidence="1">
    <location>
        <begin position="65"/>
        <end position="77"/>
    </location>
</feature>
<dbReference type="Pfam" id="PF13559">
    <property type="entry name" value="DUF4129"/>
    <property type="match status" value="1"/>
</dbReference>
<gene>
    <name evidence="4" type="ORF">CFK41_12710</name>
</gene>
<keyword evidence="2" id="KW-0812">Transmembrane</keyword>
<reference evidence="4 5" key="1">
    <citation type="journal article" date="2014" name="Int. J. Syst. Evol. Microbiol.">
        <title>Brachybacterium ginsengisoli sp. nov., isolated from soil of a ginseng field.</title>
        <authorList>
            <person name="Hoang V.A."/>
            <person name="Kim Y.J."/>
            <person name="Nguyen N.L."/>
            <person name="Yang D.C."/>
        </authorList>
    </citation>
    <scope>NUCLEOTIDE SEQUENCE [LARGE SCALE GENOMIC DNA]</scope>
    <source>
        <strain evidence="4 5">DCY80</strain>
    </source>
</reference>
<dbReference type="InterPro" id="IPR025403">
    <property type="entry name" value="TgpA-like_C"/>
</dbReference>
<dbReference type="Proteomes" id="UP000217889">
    <property type="component" value="Chromosome"/>
</dbReference>
<dbReference type="OrthoDB" id="5198230at2"/>
<evidence type="ECO:0000313" key="4">
    <source>
        <dbReference type="EMBL" id="ATG55538.1"/>
    </source>
</evidence>
<feature type="region of interest" description="Disordered" evidence="1">
    <location>
        <begin position="1"/>
        <end position="21"/>
    </location>
</feature>
<dbReference type="EMBL" id="CP023564">
    <property type="protein sequence ID" value="ATG55538.1"/>
    <property type="molecule type" value="Genomic_DNA"/>
</dbReference>